<keyword evidence="2 5" id="KW-0436">Ligase</keyword>
<dbReference type="STRING" id="100225.SAMN05421595_0460"/>
<dbReference type="PROSITE" id="PS00455">
    <property type="entry name" value="AMP_BINDING"/>
    <property type="match status" value="1"/>
</dbReference>
<dbReference type="eggNOG" id="COG0318">
    <property type="taxonomic scope" value="Bacteria"/>
</dbReference>
<proteinExistence type="inferred from homology"/>
<evidence type="ECO:0000259" key="4">
    <source>
        <dbReference type="Pfam" id="PF13193"/>
    </source>
</evidence>
<dbReference type="PANTHER" id="PTHR24096:SF149">
    <property type="entry name" value="AMP-BINDING DOMAIN-CONTAINING PROTEIN-RELATED"/>
    <property type="match status" value="1"/>
</dbReference>
<dbReference type="InterPro" id="IPR042099">
    <property type="entry name" value="ANL_N_sf"/>
</dbReference>
<comment type="similarity">
    <text evidence="1">Belongs to the ATP-dependent AMP-binding enzyme family.</text>
</comment>
<dbReference type="SUPFAM" id="SSF56801">
    <property type="entry name" value="Acetyl-CoA synthetase-like"/>
    <property type="match status" value="1"/>
</dbReference>
<dbReference type="InterPro" id="IPR000873">
    <property type="entry name" value="AMP-dep_synth/lig_dom"/>
</dbReference>
<dbReference type="Gene3D" id="3.30.300.30">
    <property type="match status" value="1"/>
</dbReference>
<dbReference type="InterPro" id="IPR020845">
    <property type="entry name" value="AMP-binding_CS"/>
</dbReference>
<feature type="domain" description="AMP-binding enzyme C-terminal" evidence="4">
    <location>
        <begin position="454"/>
        <end position="531"/>
    </location>
</feature>
<evidence type="ECO:0000256" key="2">
    <source>
        <dbReference type="ARBA" id="ARBA00022598"/>
    </source>
</evidence>
<protein>
    <submittedName>
        <fullName evidence="5">Putative 4-coumarate--CoA ligase</fullName>
    </submittedName>
</protein>
<dbReference type="OrthoDB" id="9803968at2"/>
<accession>K6VMJ1</accession>
<dbReference type="RefSeq" id="WP_006502701.1">
    <property type="nucleotide sequence ID" value="NZ_BAGZ01000008.1"/>
</dbReference>
<dbReference type="EMBL" id="BAGZ01000008">
    <property type="protein sequence ID" value="GAB77949.1"/>
    <property type="molecule type" value="Genomic_DNA"/>
</dbReference>
<dbReference type="Pfam" id="PF00501">
    <property type="entry name" value="AMP-binding"/>
    <property type="match status" value="1"/>
</dbReference>
<sequence>MEYASSDPDIAFPDLRLDEFVLAALAGHDPDRTALVDGMTGRSLSYGELIAQVHRAASGFARLGIGSGDVVAVHLPNCPEFAVLLLAVSATGATVTPVSTSSVAEEVIAHVETSGAMMLVTHAAVWAAAGPGASSMAAAGSPVLVVARDDLPSPVHDGFTAYSDFLASAGDDGQVDLVTDDLDLATHPVCLPFSSGTTGLPKPVMLSHRALTANVLQFNAAVHFPEPQRTLAFLPFSHVYALSTTLLGGLVRGDTLVTMSSFQITEVLRLVREEQITLAFVVPPVATLLATHPQVVPDELSSLTTVVCGAAALDPSVARVLSDRLEVEVLQGYGLSEMSPVTHVMRRGAEMPVESVGTALPGIRFRVVDPATGVDVPPPAGDATAGPGELLVAGPNAMVGYLGDEVATAEMIDDEGWVHTGDLVTVDAQGCVRVVDRMKEVLKNRGYQVSPTQLEHLLHEYPGVRDVAVTGVRGDDIDDERPFALIVRHVGAGVGPSEEGLLCYVADRTAPHRHLAGVAFVEQIPRSASGKILRRRLPELLPAGVVAAR</sequence>
<organism evidence="5 6">
    <name type="scientific">Austwickia chelonae NBRC 105200</name>
    <dbReference type="NCBI Taxonomy" id="1184607"/>
    <lineage>
        <taxon>Bacteria</taxon>
        <taxon>Bacillati</taxon>
        <taxon>Actinomycetota</taxon>
        <taxon>Actinomycetes</taxon>
        <taxon>Micrococcales</taxon>
        <taxon>Dermatophilaceae</taxon>
        <taxon>Austwickia</taxon>
    </lineage>
</organism>
<comment type="caution">
    <text evidence="5">The sequence shown here is derived from an EMBL/GenBank/DDBJ whole genome shotgun (WGS) entry which is preliminary data.</text>
</comment>
<dbReference type="InterPro" id="IPR025110">
    <property type="entry name" value="AMP-bd_C"/>
</dbReference>
<dbReference type="GO" id="GO:0016405">
    <property type="term" value="F:CoA-ligase activity"/>
    <property type="evidence" value="ECO:0007669"/>
    <property type="project" value="TreeGrafter"/>
</dbReference>
<dbReference type="AlphaFoldDB" id="K6VMJ1"/>
<dbReference type="PANTHER" id="PTHR24096">
    <property type="entry name" value="LONG-CHAIN-FATTY-ACID--COA LIGASE"/>
    <property type="match status" value="1"/>
</dbReference>
<evidence type="ECO:0000259" key="3">
    <source>
        <dbReference type="Pfam" id="PF00501"/>
    </source>
</evidence>
<dbReference type="InterPro" id="IPR045851">
    <property type="entry name" value="AMP-bd_C_sf"/>
</dbReference>
<feature type="domain" description="AMP-dependent synthetase/ligase" evidence="3">
    <location>
        <begin position="26"/>
        <end position="402"/>
    </location>
</feature>
<gene>
    <name evidence="5" type="ORF">AUCHE_08_01920</name>
</gene>
<keyword evidence="6" id="KW-1185">Reference proteome</keyword>
<dbReference type="Gene3D" id="3.40.50.12780">
    <property type="entry name" value="N-terminal domain of ligase-like"/>
    <property type="match status" value="1"/>
</dbReference>
<name>K6VMJ1_9MICO</name>
<dbReference type="Proteomes" id="UP000008495">
    <property type="component" value="Unassembled WGS sequence"/>
</dbReference>
<evidence type="ECO:0000256" key="1">
    <source>
        <dbReference type="ARBA" id="ARBA00006432"/>
    </source>
</evidence>
<evidence type="ECO:0000313" key="6">
    <source>
        <dbReference type="Proteomes" id="UP000008495"/>
    </source>
</evidence>
<reference evidence="5 6" key="1">
    <citation type="submission" date="2012-08" db="EMBL/GenBank/DDBJ databases">
        <title>Whole genome shotgun sequence of Austwickia chelonae NBRC 105200.</title>
        <authorList>
            <person name="Yoshida I."/>
            <person name="Hosoyama A."/>
            <person name="Tsuchikane K."/>
            <person name="Katsumata H."/>
            <person name="Ando Y."/>
            <person name="Ohji S."/>
            <person name="Hamada M."/>
            <person name="Tamura T."/>
            <person name="Yamazoe A."/>
            <person name="Yamazaki S."/>
            <person name="Fujita N."/>
        </authorList>
    </citation>
    <scope>NUCLEOTIDE SEQUENCE [LARGE SCALE GENOMIC DNA]</scope>
    <source>
        <strain evidence="5 6">NBRC 105200</strain>
    </source>
</reference>
<dbReference type="Pfam" id="PF13193">
    <property type="entry name" value="AMP-binding_C"/>
    <property type="match status" value="1"/>
</dbReference>
<evidence type="ECO:0000313" key="5">
    <source>
        <dbReference type="EMBL" id="GAB77949.1"/>
    </source>
</evidence>